<keyword evidence="3" id="KW-1185">Reference proteome</keyword>
<feature type="region of interest" description="Disordered" evidence="1">
    <location>
        <begin position="22"/>
        <end position="97"/>
    </location>
</feature>
<dbReference type="Proteomes" id="UP001331515">
    <property type="component" value="Unassembled WGS sequence"/>
</dbReference>
<dbReference type="EMBL" id="JAURVH010001519">
    <property type="protein sequence ID" value="KAK5926350.1"/>
    <property type="molecule type" value="Genomic_DNA"/>
</dbReference>
<evidence type="ECO:0000313" key="3">
    <source>
        <dbReference type="Proteomes" id="UP001331515"/>
    </source>
</evidence>
<evidence type="ECO:0000313" key="2">
    <source>
        <dbReference type="EMBL" id="KAK5926350.1"/>
    </source>
</evidence>
<name>A0AAN8DQX5_CHAGU</name>
<evidence type="ECO:0000256" key="1">
    <source>
        <dbReference type="SAM" id="MobiDB-lite"/>
    </source>
</evidence>
<feature type="compositionally biased region" description="Polar residues" evidence="1">
    <location>
        <begin position="61"/>
        <end position="70"/>
    </location>
</feature>
<organism evidence="2 3">
    <name type="scientific">Champsocephalus gunnari</name>
    <name type="common">Mackerel icefish</name>
    <dbReference type="NCBI Taxonomy" id="52237"/>
    <lineage>
        <taxon>Eukaryota</taxon>
        <taxon>Metazoa</taxon>
        <taxon>Chordata</taxon>
        <taxon>Craniata</taxon>
        <taxon>Vertebrata</taxon>
        <taxon>Euteleostomi</taxon>
        <taxon>Actinopterygii</taxon>
        <taxon>Neopterygii</taxon>
        <taxon>Teleostei</taxon>
        <taxon>Neoteleostei</taxon>
        <taxon>Acanthomorphata</taxon>
        <taxon>Eupercaria</taxon>
        <taxon>Perciformes</taxon>
        <taxon>Notothenioidei</taxon>
        <taxon>Channichthyidae</taxon>
        <taxon>Champsocephalus</taxon>
    </lineage>
</organism>
<comment type="caution">
    <text evidence="2">The sequence shown here is derived from an EMBL/GenBank/DDBJ whole genome shotgun (WGS) entry which is preliminary data.</text>
</comment>
<reference evidence="2 3" key="1">
    <citation type="journal article" date="2023" name="Mol. Biol. Evol.">
        <title>Genomics of Secondarily Temperate Adaptation in the Only Non-Antarctic Icefish.</title>
        <authorList>
            <person name="Rivera-Colon A.G."/>
            <person name="Rayamajhi N."/>
            <person name="Minhas B.F."/>
            <person name="Madrigal G."/>
            <person name="Bilyk K.T."/>
            <person name="Yoon V."/>
            <person name="Hune M."/>
            <person name="Gregory S."/>
            <person name="Cheng C.H.C."/>
            <person name="Catchen J.M."/>
        </authorList>
    </citation>
    <scope>NUCLEOTIDE SEQUENCE [LARGE SCALE GENOMIC DNA]</scope>
    <source>
        <tissue evidence="2">White muscle</tissue>
    </source>
</reference>
<proteinExistence type="predicted"/>
<gene>
    <name evidence="2" type="ORF">CgunFtcFv8_021931</name>
</gene>
<protein>
    <submittedName>
        <fullName evidence="2">Uncharacterized protein</fullName>
    </submittedName>
</protein>
<accession>A0AAN8DQX5</accession>
<feature type="compositionally biased region" description="Basic residues" evidence="1">
    <location>
        <begin position="22"/>
        <end position="31"/>
    </location>
</feature>
<sequence length="126" mass="14078">MCHGNGIKFEHFSSGFTDAVRRNHNASKRTGHGGCLHGPSDHGSKTQHSSHGLRRRRRKTSATANLQQPRFVTPKVSPRVMGETHRQSRSDTAPSDAKRRCCITLSPATDERPCNEFISQITVFRL</sequence>
<dbReference type="AlphaFoldDB" id="A0AAN8DQX5"/>
<feature type="compositionally biased region" description="Basic residues" evidence="1">
    <location>
        <begin position="51"/>
        <end position="60"/>
    </location>
</feature>